<dbReference type="GO" id="GO:0032259">
    <property type="term" value="P:methylation"/>
    <property type="evidence" value="ECO:0007669"/>
    <property type="project" value="UniProtKB-KW"/>
</dbReference>
<dbReference type="STRING" id="1391654.AKJ09_08308"/>
<accession>A0A0K1Q8B3</accession>
<dbReference type="AlphaFoldDB" id="A0A0K1Q8B3"/>
<proteinExistence type="predicted"/>
<sequence length="228" mass="25684">MAGAERRFEAPEIYGRAAIGRIARSLPPIERAYANIRFSILRPKLLSVMDLLLPDEGRILDIGCGFGLFAAYFGQTQPGRQIVGVDPDQRRIAMAKRVCERLGLEGHEFHAGDARDAELKGTFDGAYVLDVMHHIPAEDQLPLLARLRDLLAPRGVLVLKDITTEPFIGLKFTEILDRVMVGWDEPLNYRHHRDWAQMLTSLGFHVRMVRVPDVLPYPHVVIAATKQD</sequence>
<evidence type="ECO:0000313" key="2">
    <source>
        <dbReference type="Proteomes" id="UP000064967"/>
    </source>
</evidence>
<dbReference type="Proteomes" id="UP000064967">
    <property type="component" value="Chromosome"/>
</dbReference>
<keyword evidence="1" id="KW-0489">Methyltransferase</keyword>
<keyword evidence="1" id="KW-0808">Transferase</keyword>
<dbReference type="CDD" id="cd02440">
    <property type="entry name" value="AdoMet_MTases"/>
    <property type="match status" value="1"/>
</dbReference>
<reference evidence="1 2" key="1">
    <citation type="submission" date="2015-08" db="EMBL/GenBank/DDBJ databases">
        <authorList>
            <person name="Babu N.S."/>
            <person name="Beckwith C.J."/>
            <person name="Beseler K.G."/>
            <person name="Brison A."/>
            <person name="Carone J.V."/>
            <person name="Caskin T.P."/>
            <person name="Diamond M."/>
            <person name="Durham M.E."/>
            <person name="Foxe J.M."/>
            <person name="Go M."/>
            <person name="Henderson B.A."/>
            <person name="Jones I.B."/>
            <person name="McGettigan J.A."/>
            <person name="Micheletti S.J."/>
            <person name="Nasrallah M.E."/>
            <person name="Ortiz D."/>
            <person name="Piller C.R."/>
            <person name="Privatt S.R."/>
            <person name="Schneider S.L."/>
            <person name="Sharp S."/>
            <person name="Smith T.C."/>
            <person name="Stanton J.D."/>
            <person name="Ullery H.E."/>
            <person name="Wilson R.J."/>
            <person name="Serrano M.G."/>
            <person name="Buck G."/>
            <person name="Lee V."/>
            <person name="Wang Y."/>
            <person name="Carvalho R."/>
            <person name="Voegtly L."/>
            <person name="Shi R."/>
            <person name="Duckworth R."/>
            <person name="Johnson A."/>
            <person name="Loviza R."/>
            <person name="Walstead R."/>
            <person name="Shah Z."/>
            <person name="Kiflezghi M."/>
            <person name="Wade K."/>
            <person name="Ball S.L."/>
            <person name="Bradley K.W."/>
            <person name="Asai D.J."/>
            <person name="Bowman C.A."/>
            <person name="Russell D.A."/>
            <person name="Pope W.H."/>
            <person name="Jacobs-Sera D."/>
            <person name="Hendrix R.W."/>
            <person name="Hatfull G.F."/>
        </authorList>
    </citation>
    <scope>NUCLEOTIDE SEQUENCE [LARGE SCALE GENOMIC DNA]</scope>
    <source>
        <strain evidence="1 2">DSM 27648</strain>
    </source>
</reference>
<organism evidence="1 2">
    <name type="scientific">Labilithrix luteola</name>
    <dbReference type="NCBI Taxonomy" id="1391654"/>
    <lineage>
        <taxon>Bacteria</taxon>
        <taxon>Pseudomonadati</taxon>
        <taxon>Myxococcota</taxon>
        <taxon>Polyangia</taxon>
        <taxon>Polyangiales</taxon>
        <taxon>Labilitrichaceae</taxon>
        <taxon>Labilithrix</taxon>
    </lineage>
</organism>
<dbReference type="GO" id="GO:0008168">
    <property type="term" value="F:methyltransferase activity"/>
    <property type="evidence" value="ECO:0007669"/>
    <property type="project" value="UniProtKB-KW"/>
</dbReference>
<protein>
    <submittedName>
        <fullName evidence="1">Methyltransferase type 12</fullName>
    </submittedName>
</protein>
<name>A0A0K1Q8B3_9BACT</name>
<dbReference type="SUPFAM" id="SSF53335">
    <property type="entry name" value="S-adenosyl-L-methionine-dependent methyltransferases"/>
    <property type="match status" value="1"/>
</dbReference>
<evidence type="ECO:0000313" key="1">
    <source>
        <dbReference type="EMBL" id="AKV01645.1"/>
    </source>
</evidence>
<dbReference type="EMBL" id="CP012333">
    <property type="protein sequence ID" value="AKV01645.1"/>
    <property type="molecule type" value="Genomic_DNA"/>
</dbReference>
<dbReference type="Pfam" id="PF13489">
    <property type="entry name" value="Methyltransf_23"/>
    <property type="match status" value="1"/>
</dbReference>
<keyword evidence="2" id="KW-1185">Reference proteome</keyword>
<dbReference type="KEGG" id="llu:AKJ09_08308"/>
<gene>
    <name evidence="1" type="ORF">AKJ09_08308</name>
</gene>
<dbReference type="Gene3D" id="3.40.50.150">
    <property type="entry name" value="Vaccinia Virus protein VP39"/>
    <property type="match status" value="1"/>
</dbReference>
<dbReference type="PANTHER" id="PTHR43861">
    <property type="entry name" value="TRANS-ACONITATE 2-METHYLTRANSFERASE-RELATED"/>
    <property type="match status" value="1"/>
</dbReference>
<dbReference type="InterPro" id="IPR029063">
    <property type="entry name" value="SAM-dependent_MTases_sf"/>
</dbReference>